<name>A0A520XCH1_9DELT</name>
<organism evidence="2 3">
    <name type="scientific">Candidatus Acidulodesulfobacterium acidiphilum</name>
    <dbReference type="NCBI Taxonomy" id="2597224"/>
    <lineage>
        <taxon>Bacteria</taxon>
        <taxon>Deltaproteobacteria</taxon>
        <taxon>Candidatus Acidulodesulfobacterales</taxon>
        <taxon>Candidatus Acidulodesulfobacterium</taxon>
    </lineage>
</organism>
<accession>A0A520XCH1</accession>
<evidence type="ECO:0000256" key="1">
    <source>
        <dbReference type="SAM" id="MobiDB-lite"/>
    </source>
</evidence>
<evidence type="ECO:0000313" key="2">
    <source>
        <dbReference type="EMBL" id="RZV38851.1"/>
    </source>
</evidence>
<dbReference type="Gene3D" id="2.30.39.10">
    <property type="entry name" value="Alpha-1-antitrypsin, domain 1"/>
    <property type="match status" value="1"/>
</dbReference>
<reference evidence="2 3" key="1">
    <citation type="submission" date="2019-01" db="EMBL/GenBank/DDBJ databases">
        <title>Insights into ecological role of a new deltaproteobacterial order Candidatus Sinidesulfobacterales (Sva0485) by metagenomics and metatranscriptomics.</title>
        <authorList>
            <person name="Tan S."/>
            <person name="Liu J."/>
            <person name="Fang Y."/>
            <person name="Hedlund B."/>
            <person name="Lian Z.-H."/>
            <person name="Huang L.-Y."/>
            <person name="Li J.-T."/>
            <person name="Huang L.-N."/>
            <person name="Li W.-J."/>
            <person name="Jiang H.-C."/>
            <person name="Dong H.-L."/>
            <person name="Shu W.-S."/>
        </authorList>
    </citation>
    <scope>NUCLEOTIDE SEQUENCE [LARGE SCALE GENOMIC DNA]</scope>
    <source>
        <strain evidence="2">AP4</strain>
    </source>
</reference>
<dbReference type="Pfam" id="PF08899">
    <property type="entry name" value="DUF1844"/>
    <property type="match status" value="1"/>
</dbReference>
<gene>
    <name evidence="2" type="ORF">EVJ48_06155</name>
</gene>
<protein>
    <submittedName>
        <fullName evidence="2">DUF1844 domain-containing protein</fullName>
    </submittedName>
</protein>
<proteinExistence type="predicted"/>
<dbReference type="Proteomes" id="UP000322454">
    <property type="component" value="Unassembled WGS sequence"/>
</dbReference>
<comment type="caution">
    <text evidence="2">The sequence shown here is derived from an EMBL/GenBank/DDBJ whole genome shotgun (WGS) entry which is preliminary data.</text>
</comment>
<dbReference type="AlphaFoldDB" id="A0A520XCH1"/>
<dbReference type="EMBL" id="SHMQ01000014">
    <property type="protein sequence ID" value="RZV38851.1"/>
    <property type="molecule type" value="Genomic_DNA"/>
</dbReference>
<dbReference type="InterPro" id="IPR014995">
    <property type="entry name" value="DUF1844"/>
</dbReference>
<sequence length="187" mass="21256">MEIYLPPNLKTARYLSHTIKILKTAILQKKLKTEKKNTRRNLIMPDKEAEKSFKVVDKRKISETEEIKETQNTEEAKPAEKADENTAGTAAGSEKKAADETAADMPDFEADFATFIYSLNTQALLFMGKIPNPISKKYEKDLGTAKYLIDTIDMLSKKTKGNLDENEAKLIENILYDLRMAYISEKK</sequence>
<feature type="compositionally biased region" description="Basic and acidic residues" evidence="1">
    <location>
        <begin position="62"/>
        <end position="84"/>
    </location>
</feature>
<feature type="region of interest" description="Disordered" evidence="1">
    <location>
        <begin position="62"/>
        <end position="100"/>
    </location>
</feature>
<evidence type="ECO:0000313" key="3">
    <source>
        <dbReference type="Proteomes" id="UP000322454"/>
    </source>
</evidence>
<dbReference type="InterPro" id="IPR042185">
    <property type="entry name" value="Serpin_sf_2"/>
</dbReference>